<dbReference type="EMBL" id="AVOT02012734">
    <property type="protein sequence ID" value="MBW0494767.1"/>
    <property type="molecule type" value="Genomic_DNA"/>
</dbReference>
<gene>
    <name evidence="2" type="ORF">O181_034482</name>
</gene>
<feature type="compositionally biased region" description="Basic residues" evidence="1">
    <location>
        <begin position="1"/>
        <end position="10"/>
    </location>
</feature>
<accession>A0A9Q3D3C4</accession>
<sequence length="155" mass="17659">MAAVHLRKLGISRNQPEDRQGLFRNRRPGSGHHGYHNTLQKTAGNNSHTAINPPIQWEHQTRELEEYGSSFSAPPTPQRLIPMENEKQEAETSITLGRTWINFPEDMSQRDTLQNSYGNHQSMEYHQAVQTAGGEAKHDKGESSHYPSYRRTAEP</sequence>
<name>A0A9Q3D3C4_9BASI</name>
<proteinExistence type="predicted"/>
<feature type="compositionally biased region" description="Polar residues" evidence="1">
    <location>
        <begin position="110"/>
        <end position="130"/>
    </location>
</feature>
<reference evidence="2" key="1">
    <citation type="submission" date="2021-03" db="EMBL/GenBank/DDBJ databases">
        <title>Draft genome sequence of rust myrtle Austropuccinia psidii MF-1, a brazilian biotype.</title>
        <authorList>
            <person name="Quecine M.C."/>
            <person name="Pachon D.M.R."/>
            <person name="Bonatelli M.L."/>
            <person name="Correr F.H."/>
            <person name="Franceschini L.M."/>
            <person name="Leite T.F."/>
            <person name="Margarido G.R.A."/>
            <person name="Almeida C.A."/>
            <person name="Ferrarezi J.A."/>
            <person name="Labate C.A."/>
        </authorList>
    </citation>
    <scope>NUCLEOTIDE SEQUENCE</scope>
    <source>
        <strain evidence="2">MF-1</strain>
    </source>
</reference>
<feature type="compositionally biased region" description="Polar residues" evidence="1">
    <location>
        <begin position="37"/>
        <end position="50"/>
    </location>
</feature>
<organism evidence="2 3">
    <name type="scientific">Austropuccinia psidii MF-1</name>
    <dbReference type="NCBI Taxonomy" id="1389203"/>
    <lineage>
        <taxon>Eukaryota</taxon>
        <taxon>Fungi</taxon>
        <taxon>Dikarya</taxon>
        <taxon>Basidiomycota</taxon>
        <taxon>Pucciniomycotina</taxon>
        <taxon>Pucciniomycetes</taxon>
        <taxon>Pucciniales</taxon>
        <taxon>Sphaerophragmiaceae</taxon>
        <taxon>Austropuccinia</taxon>
    </lineage>
</organism>
<feature type="region of interest" description="Disordered" evidence="1">
    <location>
        <begin position="1"/>
        <end position="92"/>
    </location>
</feature>
<keyword evidence="3" id="KW-1185">Reference proteome</keyword>
<protein>
    <submittedName>
        <fullName evidence="2">Uncharacterized protein</fullName>
    </submittedName>
</protein>
<dbReference type="AlphaFoldDB" id="A0A9Q3D3C4"/>
<evidence type="ECO:0000313" key="3">
    <source>
        <dbReference type="Proteomes" id="UP000765509"/>
    </source>
</evidence>
<dbReference type="Proteomes" id="UP000765509">
    <property type="component" value="Unassembled WGS sequence"/>
</dbReference>
<comment type="caution">
    <text evidence="2">The sequence shown here is derived from an EMBL/GenBank/DDBJ whole genome shotgun (WGS) entry which is preliminary data.</text>
</comment>
<feature type="compositionally biased region" description="Basic residues" evidence="1">
    <location>
        <begin position="24"/>
        <end position="35"/>
    </location>
</feature>
<feature type="region of interest" description="Disordered" evidence="1">
    <location>
        <begin position="106"/>
        <end position="155"/>
    </location>
</feature>
<evidence type="ECO:0000313" key="2">
    <source>
        <dbReference type="EMBL" id="MBW0494767.1"/>
    </source>
</evidence>
<evidence type="ECO:0000256" key="1">
    <source>
        <dbReference type="SAM" id="MobiDB-lite"/>
    </source>
</evidence>